<evidence type="ECO:0000259" key="2">
    <source>
        <dbReference type="PROSITE" id="PS51233"/>
    </source>
</evidence>
<dbReference type="PANTHER" id="PTHR13802:SF59">
    <property type="entry name" value="SUSHI DOMAIN-CONTAINING PROTEIN 2"/>
    <property type="match status" value="1"/>
</dbReference>
<feature type="domain" description="VWFD" evidence="2">
    <location>
        <begin position="104"/>
        <end position="325"/>
    </location>
</feature>
<protein>
    <submittedName>
        <fullName evidence="3">VWD domain-containing protein</fullName>
    </submittedName>
</protein>
<dbReference type="AlphaFoldDB" id="A0A928VQ22"/>
<reference evidence="3" key="1">
    <citation type="submission" date="2020-10" db="EMBL/GenBank/DDBJ databases">
        <authorList>
            <person name="Castelo-Branco R."/>
            <person name="Eusebio N."/>
            <person name="Adriana R."/>
            <person name="Vieira A."/>
            <person name="Brugerolle De Fraissinette N."/>
            <person name="Rezende De Castro R."/>
            <person name="Schneider M.P."/>
            <person name="Vasconcelos V."/>
            <person name="Leao P.N."/>
        </authorList>
    </citation>
    <scope>NUCLEOTIDE SEQUENCE</scope>
    <source>
        <strain evidence="3">LEGE 11480</strain>
    </source>
</reference>
<dbReference type="SMART" id="SM00216">
    <property type="entry name" value="VWD"/>
    <property type="match status" value="1"/>
</dbReference>
<evidence type="ECO:0000256" key="1">
    <source>
        <dbReference type="SAM" id="MobiDB-lite"/>
    </source>
</evidence>
<proteinExistence type="predicted"/>
<evidence type="ECO:0000313" key="4">
    <source>
        <dbReference type="Proteomes" id="UP000625316"/>
    </source>
</evidence>
<organism evidence="3 4">
    <name type="scientific">Romeriopsis navalis LEGE 11480</name>
    <dbReference type="NCBI Taxonomy" id="2777977"/>
    <lineage>
        <taxon>Bacteria</taxon>
        <taxon>Bacillati</taxon>
        <taxon>Cyanobacteriota</taxon>
        <taxon>Cyanophyceae</taxon>
        <taxon>Leptolyngbyales</taxon>
        <taxon>Leptolyngbyaceae</taxon>
        <taxon>Romeriopsis</taxon>
        <taxon>Romeriopsis navalis</taxon>
    </lineage>
</organism>
<dbReference type="Proteomes" id="UP000625316">
    <property type="component" value="Unassembled WGS sequence"/>
</dbReference>
<dbReference type="InterPro" id="IPR051495">
    <property type="entry name" value="Epithelial_Barrier/Signaling"/>
</dbReference>
<feature type="region of interest" description="Disordered" evidence="1">
    <location>
        <begin position="68"/>
        <end position="93"/>
    </location>
</feature>
<evidence type="ECO:0000313" key="3">
    <source>
        <dbReference type="EMBL" id="MBE9031662.1"/>
    </source>
</evidence>
<gene>
    <name evidence="3" type="ORF">IQ266_18170</name>
</gene>
<sequence length="438" mass="47347">MQKFRQFRRYILVLVGVALAIGIEGLLRRGIAVMLSGLMLGTPSIGGELLAQAQIPSGLDVEQIFEASPTETTDTDTVTPTTRPSDPVVKPPTSCQLTASGDLVQGRSYGDPHFKTLDGKRYSFQAVGEFGLIDSQNNSFKVQARHAAVRESLSLNSAVAMQICGDRVGLYAQDFPDGDRNHVVWVNGKPLEVGSTPVKLPTGGAIALKGNVYVINSPTGEKVTAAKSTVSQQSFFNIAVFVPSSQRNQVQGLLGNFNGDPKDDLQIRGKGVLPERSSYGDVRKALSFAGLNSGPVSLSGAERLYFKQMYKEFGNSWRVSAAESLFDYPAGRTTASFVNMAFPKDYLTLNMLGRQRINAARKTCQQARVPADTLEGCIFDVGFSGMSGFARTTAQVNSYLRTAQELFPGLGIPTVDQAVDRVIDQVRPKVCLPFIGCR</sequence>
<dbReference type="Pfam" id="PF00094">
    <property type="entry name" value="VWD"/>
    <property type="match status" value="1"/>
</dbReference>
<name>A0A928VQ22_9CYAN</name>
<keyword evidence="4" id="KW-1185">Reference proteome</keyword>
<dbReference type="EMBL" id="JADEXQ010000071">
    <property type="protein sequence ID" value="MBE9031662.1"/>
    <property type="molecule type" value="Genomic_DNA"/>
</dbReference>
<accession>A0A928VQ22</accession>
<dbReference type="PROSITE" id="PS51233">
    <property type="entry name" value="VWFD"/>
    <property type="match status" value="1"/>
</dbReference>
<feature type="compositionally biased region" description="Low complexity" evidence="1">
    <location>
        <begin position="69"/>
        <end position="88"/>
    </location>
</feature>
<dbReference type="InterPro" id="IPR001846">
    <property type="entry name" value="VWF_type-D"/>
</dbReference>
<comment type="caution">
    <text evidence="3">The sequence shown here is derived from an EMBL/GenBank/DDBJ whole genome shotgun (WGS) entry which is preliminary data.</text>
</comment>
<dbReference type="RefSeq" id="WP_264326488.1">
    <property type="nucleotide sequence ID" value="NZ_JADEXQ010000071.1"/>
</dbReference>
<dbReference type="PANTHER" id="PTHR13802">
    <property type="entry name" value="MUCIN 4-RELATED"/>
    <property type="match status" value="1"/>
</dbReference>